<sequence length="76" mass="8505">MFAVQPTCFGANFDEYGADYTPTIAGAYRIAAIRQQEQEGDQMIWKLTTGEPIPWVRVYDDESVSSVTTQELALLV</sequence>
<dbReference type="EMBL" id="KX349294">
    <property type="protein sequence ID" value="AOO12262.1"/>
    <property type="molecule type" value="Genomic_DNA"/>
</dbReference>
<evidence type="ECO:0000313" key="3">
    <source>
        <dbReference type="Proteomes" id="UP000221709"/>
    </source>
</evidence>
<dbReference type="EMBL" id="KX349296">
    <property type="protein sequence ID" value="AOO12727.1"/>
    <property type="molecule type" value="Genomic_DNA"/>
</dbReference>
<proteinExistence type="predicted"/>
<reference evidence="3 4" key="1">
    <citation type="journal article" date="2016" name="Environ. Microbiol.">
        <title>Genomic diversification of marine cyanophages into stable ecotypes.</title>
        <authorList>
            <person name="Marston M.F."/>
            <person name="Martiny J.B."/>
        </authorList>
    </citation>
    <scope>NUCLEOTIDE SEQUENCE [LARGE SCALE GENOMIC DNA]</scope>
    <source>
        <strain evidence="1">Np_42_0711</strain>
        <strain evidence="2">Sn_13_0910</strain>
    </source>
</reference>
<evidence type="ECO:0000313" key="4">
    <source>
        <dbReference type="Proteomes" id="UP000223571"/>
    </source>
</evidence>
<accession>A0A1D7SGF6</accession>
<dbReference type="Proteomes" id="UP000221709">
    <property type="component" value="Segment"/>
</dbReference>
<evidence type="ECO:0000313" key="1">
    <source>
        <dbReference type="EMBL" id="AOO12262.1"/>
    </source>
</evidence>
<gene>
    <name evidence="1" type="ORF">Np420711_080</name>
    <name evidence="2" type="ORF">Sn130910_080</name>
</gene>
<evidence type="ECO:0000313" key="2">
    <source>
        <dbReference type="EMBL" id="AOO12727.1"/>
    </source>
</evidence>
<protein>
    <submittedName>
        <fullName evidence="2">Uncharacterized protein</fullName>
    </submittedName>
</protein>
<dbReference type="Proteomes" id="UP000223571">
    <property type="component" value="Segment"/>
</dbReference>
<organism evidence="2 4">
    <name type="scientific">Cyanophage S-RIM44</name>
    <dbReference type="NCBI Taxonomy" id="1278485"/>
    <lineage>
        <taxon>Viruses</taxon>
        <taxon>Duplodnaviria</taxon>
        <taxon>Heunggongvirae</taxon>
        <taxon>Uroviricota</taxon>
        <taxon>Caudoviricetes</taxon>
        <taxon>Pantevenvirales</taxon>
        <taxon>Kyanoviridae</taxon>
        <taxon>Vellamovirus</taxon>
        <taxon>Vellamovirus rhodeisland44</taxon>
    </lineage>
</organism>
<name>A0A1D7SGF6_9CAUD</name>
<keyword evidence="3" id="KW-1185">Reference proteome</keyword>